<feature type="domain" description="Rieske" evidence="7">
    <location>
        <begin position="72"/>
        <end position="179"/>
    </location>
</feature>
<evidence type="ECO:0000259" key="7">
    <source>
        <dbReference type="PROSITE" id="PS51296"/>
    </source>
</evidence>
<evidence type="ECO:0000256" key="1">
    <source>
        <dbReference type="ARBA" id="ARBA00001962"/>
    </source>
</evidence>
<protein>
    <recommendedName>
        <fullName evidence="7">Rieske domain-containing protein</fullName>
    </recommendedName>
</protein>
<dbReference type="SUPFAM" id="SSF50022">
    <property type="entry name" value="ISP domain"/>
    <property type="match status" value="1"/>
</dbReference>
<dbReference type="Pfam" id="PF00848">
    <property type="entry name" value="Ring_hydroxyl_A"/>
    <property type="match status" value="1"/>
</dbReference>
<dbReference type="Proteomes" id="UP001500957">
    <property type="component" value="Unassembled WGS sequence"/>
</dbReference>
<dbReference type="InterPro" id="IPR036922">
    <property type="entry name" value="Rieske_2Fe-2S_sf"/>
</dbReference>
<dbReference type="InterPro" id="IPR015879">
    <property type="entry name" value="Ring_hydroxy_dOase_asu_C_dom"/>
</dbReference>
<evidence type="ECO:0000256" key="2">
    <source>
        <dbReference type="ARBA" id="ARBA00022714"/>
    </source>
</evidence>
<keyword evidence="4" id="KW-0560">Oxidoreductase</keyword>
<keyword evidence="6" id="KW-0411">Iron-sulfur</keyword>
<keyword evidence="3" id="KW-0479">Metal-binding</keyword>
<organism evidence="8 9">
    <name type="scientific">Sporichthya brevicatena</name>
    <dbReference type="NCBI Taxonomy" id="171442"/>
    <lineage>
        <taxon>Bacteria</taxon>
        <taxon>Bacillati</taxon>
        <taxon>Actinomycetota</taxon>
        <taxon>Actinomycetes</taxon>
        <taxon>Sporichthyales</taxon>
        <taxon>Sporichthyaceae</taxon>
        <taxon>Sporichthya</taxon>
    </lineage>
</organism>
<evidence type="ECO:0000256" key="6">
    <source>
        <dbReference type="ARBA" id="ARBA00023014"/>
    </source>
</evidence>
<evidence type="ECO:0000313" key="9">
    <source>
        <dbReference type="Proteomes" id="UP001500957"/>
    </source>
</evidence>
<dbReference type="PRINTS" id="PR00090">
    <property type="entry name" value="RNGDIOXGNASE"/>
</dbReference>
<dbReference type="Gene3D" id="3.90.380.10">
    <property type="entry name" value="Naphthalene 1,2-dioxygenase Alpha Subunit, Chain A, domain 1"/>
    <property type="match status" value="1"/>
</dbReference>
<reference evidence="8 9" key="1">
    <citation type="journal article" date="2019" name="Int. J. Syst. Evol. Microbiol.">
        <title>The Global Catalogue of Microorganisms (GCM) 10K type strain sequencing project: providing services to taxonomists for standard genome sequencing and annotation.</title>
        <authorList>
            <consortium name="The Broad Institute Genomics Platform"/>
            <consortium name="The Broad Institute Genome Sequencing Center for Infectious Disease"/>
            <person name="Wu L."/>
            <person name="Ma J."/>
        </authorList>
    </citation>
    <scope>NUCLEOTIDE SEQUENCE [LARGE SCALE GENOMIC DNA]</scope>
    <source>
        <strain evidence="8 9">JCM 10671</strain>
    </source>
</reference>
<dbReference type="PROSITE" id="PS51296">
    <property type="entry name" value="RIESKE"/>
    <property type="match status" value="1"/>
</dbReference>
<sequence>MIERPGRPPVMGSPEIAQQRVQQLLDKERDPVPPVLRETSFAENVDRPIDVDRYVSKEWHDREVERMWKRVWQVACREEEIPEPGDSLVYEIVNTSLVIVRTQDGTIRAFHNSCLHRGRLLREGPGCIAELRCPFHGFTWDLDGKLIDIPSSWDFQHLEGVDLRLPEVRVACWDGWVFVCMDPETEPLEEFLGNFIQHWSAWPQANRTIGMHIVKRLTCNWKVGLEAFIESYHVVATHPQLLMSVDDVNTQYDTYPPDAKFNRMISPQAVSSPHLGPPLDDQAIIDSLLSGSRRRPLEPGETARDRLAAVVKSDYNRAAGTEVPSSISEAIDAIQYFVFPNFVPWAGLSPIMYRFRPDGDDPAHAIMDIWLMQPVPEGRPRPRPPAPIHLDRDEPFSSLPELGRLALIFDQDMANLGPVQRGLLASVKPSLALASYQESRIRHFAGMLDRYVGS</sequence>
<proteinExistence type="predicted"/>
<dbReference type="InterPro" id="IPR001663">
    <property type="entry name" value="Rng_hydr_dOase-A"/>
</dbReference>
<dbReference type="SUPFAM" id="SSF55961">
    <property type="entry name" value="Bet v1-like"/>
    <property type="match status" value="1"/>
</dbReference>
<comment type="caution">
    <text evidence="8">The sequence shown here is derived from an EMBL/GenBank/DDBJ whole genome shotgun (WGS) entry which is preliminary data.</text>
</comment>
<evidence type="ECO:0000256" key="4">
    <source>
        <dbReference type="ARBA" id="ARBA00023002"/>
    </source>
</evidence>
<accession>A0ABN1HB35</accession>
<dbReference type="CDD" id="cd08882">
    <property type="entry name" value="RHO_alpha_C_MupW-like"/>
    <property type="match status" value="1"/>
</dbReference>
<dbReference type="PANTHER" id="PTHR43756:SF5">
    <property type="entry name" value="CHOLINE MONOOXYGENASE, CHLOROPLASTIC"/>
    <property type="match status" value="1"/>
</dbReference>
<dbReference type="InterPro" id="IPR017941">
    <property type="entry name" value="Rieske_2Fe-2S"/>
</dbReference>
<gene>
    <name evidence="8" type="ORF">GCM10009547_45430</name>
</gene>
<dbReference type="Gene3D" id="2.102.10.10">
    <property type="entry name" value="Rieske [2Fe-2S] iron-sulphur domain"/>
    <property type="match status" value="1"/>
</dbReference>
<dbReference type="EMBL" id="BAAAHE010000049">
    <property type="protein sequence ID" value="GAA0636119.1"/>
    <property type="molecule type" value="Genomic_DNA"/>
</dbReference>
<keyword evidence="2" id="KW-0001">2Fe-2S</keyword>
<dbReference type="Pfam" id="PF00355">
    <property type="entry name" value="Rieske"/>
    <property type="match status" value="1"/>
</dbReference>
<evidence type="ECO:0000256" key="3">
    <source>
        <dbReference type="ARBA" id="ARBA00022723"/>
    </source>
</evidence>
<dbReference type="PANTHER" id="PTHR43756">
    <property type="entry name" value="CHOLINE MONOOXYGENASE, CHLOROPLASTIC"/>
    <property type="match status" value="1"/>
</dbReference>
<evidence type="ECO:0000313" key="8">
    <source>
        <dbReference type="EMBL" id="GAA0636119.1"/>
    </source>
</evidence>
<comment type="cofactor">
    <cofactor evidence="1">
        <name>Fe cation</name>
        <dbReference type="ChEBI" id="CHEBI:24875"/>
    </cofactor>
</comment>
<name>A0ABN1HB35_9ACTN</name>
<dbReference type="CDD" id="cd03469">
    <property type="entry name" value="Rieske_RO_Alpha_N"/>
    <property type="match status" value="1"/>
</dbReference>
<keyword evidence="9" id="KW-1185">Reference proteome</keyword>
<keyword evidence="5" id="KW-0408">Iron</keyword>
<evidence type="ECO:0000256" key="5">
    <source>
        <dbReference type="ARBA" id="ARBA00023004"/>
    </source>
</evidence>
<dbReference type="RefSeq" id="WP_344609132.1">
    <property type="nucleotide sequence ID" value="NZ_BAAAHE010000049.1"/>
</dbReference>